<evidence type="ECO:0000313" key="9">
    <source>
        <dbReference type="Proteomes" id="UP001501508"/>
    </source>
</evidence>
<evidence type="ECO:0000259" key="7">
    <source>
        <dbReference type="Pfam" id="PF00892"/>
    </source>
</evidence>
<evidence type="ECO:0000256" key="1">
    <source>
        <dbReference type="ARBA" id="ARBA00004141"/>
    </source>
</evidence>
<keyword evidence="9" id="KW-1185">Reference proteome</keyword>
<sequence>MRNLFIGLTFSLIWASASVATKFGLIHGDPLILSNIRFALSGGVLLLFTYLFKRGPEYRLPRGKEWLQLAIFGFLNTALFLMLYVWGMKTTSAGIGSLAVATNPLFITFLSAIWLGRKPERPDLIALFLGLAGVSVATYPLLGNGHTSPFGVSLLLLSMLVISSASVYYASVRWELPNLLINGWQIMIGCLVSLPFTLTFADFEAHHFDATFWKSVTWLAFAVSIVSLACWFYLLKIDTIKASMWLFLCPIFGFYYAWLLMGEPITAFTIAGTLLVLSGLVISLMAKARRQMRTTSSPRMQ</sequence>
<dbReference type="InterPro" id="IPR050638">
    <property type="entry name" value="AA-Vitamin_Transporters"/>
</dbReference>
<evidence type="ECO:0000256" key="4">
    <source>
        <dbReference type="ARBA" id="ARBA00022989"/>
    </source>
</evidence>
<protein>
    <submittedName>
        <fullName evidence="8">DMT family transporter</fullName>
    </submittedName>
</protein>
<comment type="caution">
    <text evidence="8">The sequence shown here is derived from an EMBL/GenBank/DDBJ whole genome shotgun (WGS) entry which is preliminary data.</text>
</comment>
<evidence type="ECO:0000256" key="2">
    <source>
        <dbReference type="ARBA" id="ARBA00007362"/>
    </source>
</evidence>
<feature type="transmembrane region" description="Helical" evidence="6">
    <location>
        <begin position="179"/>
        <end position="198"/>
    </location>
</feature>
<name>A0ABP8LMD2_9BACT</name>
<feature type="transmembrane region" description="Helical" evidence="6">
    <location>
        <begin position="93"/>
        <end position="115"/>
    </location>
</feature>
<comment type="similarity">
    <text evidence="2">Belongs to the EamA transporter family.</text>
</comment>
<feature type="transmembrane region" description="Helical" evidence="6">
    <location>
        <begin position="36"/>
        <end position="53"/>
    </location>
</feature>
<dbReference type="InterPro" id="IPR000620">
    <property type="entry name" value="EamA_dom"/>
</dbReference>
<gene>
    <name evidence="8" type="ORF">GCM10023091_00910</name>
</gene>
<reference evidence="9" key="1">
    <citation type="journal article" date="2019" name="Int. J. Syst. Evol. Microbiol.">
        <title>The Global Catalogue of Microorganisms (GCM) 10K type strain sequencing project: providing services to taxonomists for standard genome sequencing and annotation.</title>
        <authorList>
            <consortium name="The Broad Institute Genomics Platform"/>
            <consortium name="The Broad Institute Genome Sequencing Center for Infectious Disease"/>
            <person name="Wu L."/>
            <person name="Ma J."/>
        </authorList>
    </citation>
    <scope>NUCLEOTIDE SEQUENCE [LARGE SCALE GENOMIC DNA]</scope>
    <source>
        <strain evidence="9">JCM 31920</strain>
    </source>
</reference>
<feature type="domain" description="EamA" evidence="7">
    <location>
        <begin position="4"/>
        <end position="137"/>
    </location>
</feature>
<comment type="subcellular location">
    <subcellularLocation>
        <location evidence="1">Membrane</location>
        <topology evidence="1">Multi-pass membrane protein</topology>
    </subcellularLocation>
</comment>
<feature type="transmembrane region" description="Helical" evidence="6">
    <location>
        <begin position="265"/>
        <end position="286"/>
    </location>
</feature>
<dbReference type="Pfam" id="PF00892">
    <property type="entry name" value="EamA"/>
    <property type="match status" value="2"/>
</dbReference>
<feature type="transmembrane region" description="Helical" evidence="6">
    <location>
        <begin position="154"/>
        <end position="172"/>
    </location>
</feature>
<feature type="transmembrane region" description="Helical" evidence="6">
    <location>
        <begin position="124"/>
        <end position="142"/>
    </location>
</feature>
<dbReference type="EMBL" id="BAABEY010000001">
    <property type="protein sequence ID" value="GAA4430955.1"/>
    <property type="molecule type" value="Genomic_DNA"/>
</dbReference>
<proteinExistence type="inferred from homology"/>
<keyword evidence="4 6" id="KW-1133">Transmembrane helix</keyword>
<dbReference type="PANTHER" id="PTHR32322">
    <property type="entry name" value="INNER MEMBRANE TRANSPORTER"/>
    <property type="match status" value="1"/>
</dbReference>
<dbReference type="InterPro" id="IPR037185">
    <property type="entry name" value="EmrE-like"/>
</dbReference>
<feature type="transmembrane region" description="Helical" evidence="6">
    <location>
        <begin position="242"/>
        <end position="259"/>
    </location>
</feature>
<feature type="transmembrane region" description="Helical" evidence="6">
    <location>
        <begin position="218"/>
        <end position="235"/>
    </location>
</feature>
<keyword evidence="5 6" id="KW-0472">Membrane</keyword>
<dbReference type="PANTHER" id="PTHR32322:SF2">
    <property type="entry name" value="EAMA DOMAIN-CONTAINING PROTEIN"/>
    <property type="match status" value="1"/>
</dbReference>
<feature type="transmembrane region" description="Helical" evidence="6">
    <location>
        <begin position="65"/>
        <end position="87"/>
    </location>
</feature>
<accession>A0ABP8LMD2</accession>
<evidence type="ECO:0000256" key="6">
    <source>
        <dbReference type="SAM" id="Phobius"/>
    </source>
</evidence>
<dbReference type="RefSeq" id="WP_345026017.1">
    <property type="nucleotide sequence ID" value="NZ_BAABEY010000001.1"/>
</dbReference>
<organism evidence="8 9">
    <name type="scientific">Ravibacter arvi</name>
    <dbReference type="NCBI Taxonomy" id="2051041"/>
    <lineage>
        <taxon>Bacteria</taxon>
        <taxon>Pseudomonadati</taxon>
        <taxon>Bacteroidota</taxon>
        <taxon>Cytophagia</taxon>
        <taxon>Cytophagales</taxon>
        <taxon>Spirosomataceae</taxon>
        <taxon>Ravibacter</taxon>
    </lineage>
</organism>
<dbReference type="Proteomes" id="UP001501508">
    <property type="component" value="Unassembled WGS sequence"/>
</dbReference>
<evidence type="ECO:0000256" key="5">
    <source>
        <dbReference type="ARBA" id="ARBA00023136"/>
    </source>
</evidence>
<evidence type="ECO:0000256" key="3">
    <source>
        <dbReference type="ARBA" id="ARBA00022692"/>
    </source>
</evidence>
<dbReference type="SUPFAM" id="SSF103481">
    <property type="entry name" value="Multidrug resistance efflux transporter EmrE"/>
    <property type="match status" value="2"/>
</dbReference>
<keyword evidence="3 6" id="KW-0812">Transmembrane</keyword>
<evidence type="ECO:0000313" key="8">
    <source>
        <dbReference type="EMBL" id="GAA4430955.1"/>
    </source>
</evidence>
<feature type="domain" description="EamA" evidence="7">
    <location>
        <begin position="150"/>
        <end position="284"/>
    </location>
</feature>